<comment type="caution">
    <text evidence="2">The sequence shown here is derived from an EMBL/GenBank/DDBJ whole genome shotgun (WGS) entry which is preliminary data.</text>
</comment>
<dbReference type="Proteomes" id="UP000591948">
    <property type="component" value="Unassembled WGS sequence"/>
</dbReference>
<dbReference type="SMART" id="SM01321">
    <property type="entry name" value="Y1_Tnp"/>
    <property type="match status" value="1"/>
</dbReference>
<proteinExistence type="predicted"/>
<dbReference type="Gene3D" id="3.30.70.1290">
    <property type="entry name" value="Transposase IS200-like"/>
    <property type="match status" value="1"/>
</dbReference>
<protein>
    <submittedName>
        <fullName evidence="2">Putative transposase</fullName>
    </submittedName>
</protein>
<evidence type="ECO:0000313" key="2">
    <source>
        <dbReference type="EMBL" id="GFP28046.1"/>
    </source>
</evidence>
<gene>
    <name evidence="2" type="ORF">HKBW3S33_01463</name>
</gene>
<dbReference type="GO" id="GO:0004803">
    <property type="term" value="F:transposase activity"/>
    <property type="evidence" value="ECO:0007669"/>
    <property type="project" value="InterPro"/>
</dbReference>
<evidence type="ECO:0000259" key="1">
    <source>
        <dbReference type="SMART" id="SM01321"/>
    </source>
</evidence>
<evidence type="ECO:0000313" key="3">
    <source>
        <dbReference type="Proteomes" id="UP000591948"/>
    </source>
</evidence>
<sequence>MPLPPRINLPNLPFHILNRGNNKEPIFVDVSDYKYFLSLLLRFKKELLPKIYNFCLMPNHFHLLLEPSSKGSLSKIIQKLTLAYAKYFNQKYNRVGHVWQGRFRSSLVDKENYFIYCGLYIELNPVRAGLVNKPEDWPWSSYHYYISAKNENIINNLIDDNPYYLELGPDPSSRSDNYQYQVNKLMEEECLNNIRNQLEKGILGNLEFQEKYKVLYVSINSSFRTQGRPKKLL</sequence>
<dbReference type="AlphaFoldDB" id="A0A6V8PB22"/>
<organism evidence="2 3">
    <name type="scientific">Candidatus Hakubella thermalkaliphila</name>
    <dbReference type="NCBI Taxonomy" id="2754717"/>
    <lineage>
        <taxon>Bacteria</taxon>
        <taxon>Bacillati</taxon>
        <taxon>Actinomycetota</taxon>
        <taxon>Actinomycetota incertae sedis</taxon>
        <taxon>Candidatus Hakubellales</taxon>
        <taxon>Candidatus Hakubellaceae</taxon>
        <taxon>Candidatus Hakubella</taxon>
    </lineage>
</organism>
<dbReference type="PANTHER" id="PTHR34322:SF2">
    <property type="entry name" value="TRANSPOSASE IS200-LIKE DOMAIN-CONTAINING PROTEIN"/>
    <property type="match status" value="1"/>
</dbReference>
<reference evidence="2 3" key="1">
    <citation type="journal article" date="2020" name="Front. Microbiol.">
        <title>Single-cell genomics of novel Actinobacteria with the Wood-Ljungdahl pathway discovered in a serpentinizing system.</title>
        <authorList>
            <person name="Merino N."/>
            <person name="Kawai M."/>
            <person name="Boyd E.S."/>
            <person name="Colman D.R."/>
            <person name="McGlynn S.E."/>
            <person name="Nealson K.H."/>
            <person name="Kurokawa K."/>
            <person name="Hongoh Y."/>
        </authorList>
    </citation>
    <scope>NUCLEOTIDE SEQUENCE [LARGE SCALE GENOMIC DNA]</scope>
    <source>
        <strain evidence="2 3">S33</strain>
    </source>
</reference>
<dbReference type="SUPFAM" id="SSF143422">
    <property type="entry name" value="Transposase IS200-like"/>
    <property type="match status" value="1"/>
</dbReference>
<dbReference type="InterPro" id="IPR002686">
    <property type="entry name" value="Transposase_17"/>
</dbReference>
<name>A0A6V8PB22_9ACTN</name>
<dbReference type="RefSeq" id="WP_176233612.1">
    <property type="nucleotide sequence ID" value="NZ_BLRY01000104.1"/>
</dbReference>
<dbReference type="Pfam" id="PF01797">
    <property type="entry name" value="Y1_Tnp"/>
    <property type="match status" value="1"/>
</dbReference>
<dbReference type="PANTHER" id="PTHR34322">
    <property type="entry name" value="TRANSPOSASE, Y1_TNP DOMAIN-CONTAINING"/>
    <property type="match status" value="1"/>
</dbReference>
<dbReference type="InterPro" id="IPR036515">
    <property type="entry name" value="Transposase_17_sf"/>
</dbReference>
<dbReference type="GO" id="GO:0006313">
    <property type="term" value="P:DNA transposition"/>
    <property type="evidence" value="ECO:0007669"/>
    <property type="project" value="InterPro"/>
</dbReference>
<keyword evidence="3" id="KW-1185">Reference proteome</keyword>
<dbReference type="GO" id="GO:0003677">
    <property type="term" value="F:DNA binding"/>
    <property type="evidence" value="ECO:0007669"/>
    <property type="project" value="InterPro"/>
</dbReference>
<accession>A0A6V8PB22</accession>
<dbReference type="EMBL" id="BLRY01000104">
    <property type="protein sequence ID" value="GFP28046.1"/>
    <property type="molecule type" value="Genomic_DNA"/>
</dbReference>
<feature type="domain" description="Transposase IS200-like" evidence="1">
    <location>
        <begin position="9"/>
        <end position="124"/>
    </location>
</feature>